<feature type="domain" description="Glycosyl transferase family 51" evidence="20">
    <location>
        <begin position="66"/>
        <end position="248"/>
    </location>
</feature>
<protein>
    <submittedName>
        <fullName evidence="21">Penicillin-binding protein 1A</fullName>
    </submittedName>
</protein>
<keyword evidence="10" id="KW-0378">Hydrolase</keyword>
<keyword evidence="15" id="KW-0961">Cell wall biogenesis/degradation</keyword>
<evidence type="ECO:0000256" key="1">
    <source>
        <dbReference type="ARBA" id="ARBA00004236"/>
    </source>
</evidence>
<sequence>MNIYKILIYVVWAIVLSAFVGGCTVISSIKNDWNGWFGGLPSLQSLEKPEEDLSSILYYSDGEEKIGSYYRHNRTAVSYNELSQELITTLLVTEDIRFTKHAGIDLRGLLRAASGLLTLQFKGGGSTLTMQLAENLYGTSTDNQGSLYSNTKVGQVITKIKEWIIAIQLESSYTKEEILAMYLNTITYGSNAFGIKVASETFFNKLPSEITYKEAAILVSLINAPTRYNPIRNPENARAKRTEVLYNLHKYGKIDKLSYDSLVVSDFGLQFNVADQDEGPAYFKFVIRNKLMAWCDENGYDLFADGLRIYTTIDKHMQQYAKEAMDEQMDTLQYIFNHHLQGHAPWIDKDGNEILDFIDNTIKRTPNYRSLAKKYGTDSDSLDYYLNLPKKMTVFSYDGDIDTTFSLIDSLKYYKQFLQAGFMAMEPQTGHIKAWVGGIDHKYFKYDHVKQGKRQPGSTFKPFVYAAAIDLGYPPCYPVVDAPVTWVLDDPGNPTWTPQNADGKYSGEKMTIRKAMASSVNSITANIMQKISPRAAVDMAHACGIESPLAAVPSLCLGAGGDVSLYELVGAYSTFVNQGTWTEPYYITRIEDKNGVVLEDFIPKRREAISEKTAYLMLHMLKGAVEEEGGTGRGLAWSLKNNNDIGAKTGTTQNASDGWFMGVTHNLVGGAWVGGDDPNVHFRNWAMGQGARTARPIWEKFMLKVYADPLTGVEKGYFRKPSQPLNVELDCDLYNGVNTETDSLGVGIDNIEDDLENMEF</sequence>
<dbReference type="SUPFAM" id="SSF53955">
    <property type="entry name" value="Lysozyme-like"/>
    <property type="match status" value="1"/>
</dbReference>
<reference evidence="22" key="1">
    <citation type="submission" date="2016-11" db="EMBL/GenBank/DDBJ databases">
        <authorList>
            <person name="Varghese N."/>
            <person name="Submissions S."/>
        </authorList>
    </citation>
    <scope>NUCLEOTIDE SEQUENCE [LARGE SCALE GENOMIC DNA]</scope>
    <source>
        <strain evidence="22">DSM 26134</strain>
    </source>
</reference>
<keyword evidence="9" id="KW-0808">Transferase</keyword>
<comment type="similarity">
    <text evidence="3">In the C-terminal section; belongs to the transpeptidase family.</text>
</comment>
<dbReference type="GO" id="GO:0009002">
    <property type="term" value="F:serine-type D-Ala-D-Ala carboxypeptidase activity"/>
    <property type="evidence" value="ECO:0007669"/>
    <property type="project" value="UniProtKB-EC"/>
</dbReference>
<evidence type="ECO:0000256" key="7">
    <source>
        <dbReference type="ARBA" id="ARBA00022670"/>
    </source>
</evidence>
<dbReference type="AlphaFoldDB" id="A0A1M6WQH2"/>
<comment type="catalytic activity">
    <reaction evidence="17">
        <text>[GlcNAc-(1-&gt;4)-Mur2Ac(oyl-L-Ala-gamma-D-Glu-L-Lys-D-Ala-D-Ala)](n)-di-trans,octa-cis-undecaprenyl diphosphate + beta-D-GlcNAc-(1-&gt;4)-Mur2Ac(oyl-L-Ala-gamma-D-Glu-L-Lys-D-Ala-D-Ala)-di-trans,octa-cis-undecaprenyl diphosphate = [GlcNAc-(1-&gt;4)-Mur2Ac(oyl-L-Ala-gamma-D-Glu-L-Lys-D-Ala-D-Ala)](n+1)-di-trans,octa-cis-undecaprenyl diphosphate + di-trans,octa-cis-undecaprenyl diphosphate + H(+)</text>
        <dbReference type="Rhea" id="RHEA:23708"/>
        <dbReference type="Rhea" id="RHEA-COMP:9602"/>
        <dbReference type="Rhea" id="RHEA-COMP:9603"/>
        <dbReference type="ChEBI" id="CHEBI:15378"/>
        <dbReference type="ChEBI" id="CHEBI:58405"/>
        <dbReference type="ChEBI" id="CHEBI:60033"/>
        <dbReference type="ChEBI" id="CHEBI:78435"/>
        <dbReference type="EC" id="2.4.99.28"/>
    </reaction>
</comment>
<dbReference type="GO" id="GO:0008360">
    <property type="term" value="P:regulation of cell shape"/>
    <property type="evidence" value="ECO:0007669"/>
    <property type="project" value="UniProtKB-KW"/>
</dbReference>
<evidence type="ECO:0000256" key="14">
    <source>
        <dbReference type="ARBA" id="ARBA00023268"/>
    </source>
</evidence>
<evidence type="ECO:0000256" key="9">
    <source>
        <dbReference type="ARBA" id="ARBA00022679"/>
    </source>
</evidence>
<dbReference type="GO" id="GO:0071555">
    <property type="term" value="P:cell wall organization"/>
    <property type="evidence" value="ECO:0007669"/>
    <property type="project" value="UniProtKB-KW"/>
</dbReference>
<keyword evidence="18" id="KW-0812">Transmembrane</keyword>
<dbReference type="InterPro" id="IPR023346">
    <property type="entry name" value="Lysozyme-like_dom_sf"/>
</dbReference>
<evidence type="ECO:0000256" key="12">
    <source>
        <dbReference type="ARBA" id="ARBA00022984"/>
    </source>
</evidence>
<keyword evidence="18" id="KW-1133">Transmembrane helix</keyword>
<dbReference type="InterPro" id="IPR001264">
    <property type="entry name" value="Glyco_trans_51"/>
</dbReference>
<keyword evidence="22" id="KW-1185">Reference proteome</keyword>
<keyword evidence="13 18" id="KW-0472">Membrane</keyword>
<dbReference type="GO" id="GO:0030288">
    <property type="term" value="C:outer membrane-bounded periplasmic space"/>
    <property type="evidence" value="ECO:0007669"/>
    <property type="project" value="TreeGrafter"/>
</dbReference>
<evidence type="ECO:0000256" key="18">
    <source>
        <dbReference type="SAM" id="Phobius"/>
    </source>
</evidence>
<dbReference type="Gene3D" id="3.40.710.10">
    <property type="entry name" value="DD-peptidase/beta-lactamase superfamily"/>
    <property type="match status" value="2"/>
</dbReference>
<comment type="pathway">
    <text evidence="2">Cell wall biogenesis; peptidoglycan biosynthesis.</text>
</comment>
<dbReference type="Proteomes" id="UP000184474">
    <property type="component" value="Unassembled WGS sequence"/>
</dbReference>
<dbReference type="SUPFAM" id="SSF56601">
    <property type="entry name" value="beta-lactamase/transpeptidase-like"/>
    <property type="match status" value="1"/>
</dbReference>
<dbReference type="InterPro" id="IPR050396">
    <property type="entry name" value="Glycosyltr_51/Transpeptidase"/>
</dbReference>
<dbReference type="GO" id="GO:0006508">
    <property type="term" value="P:proteolysis"/>
    <property type="evidence" value="ECO:0007669"/>
    <property type="project" value="UniProtKB-KW"/>
</dbReference>
<gene>
    <name evidence="21" type="ORF">SAMN04488028_11423</name>
</gene>
<comment type="catalytic activity">
    <reaction evidence="16">
        <text>Preferential cleavage: (Ac)2-L-Lys-D-Ala-|-D-Ala. Also transpeptidation of peptidyl-alanyl moieties that are N-acyl substituents of D-alanine.</text>
        <dbReference type="EC" id="3.4.16.4"/>
    </reaction>
</comment>
<evidence type="ECO:0000256" key="13">
    <source>
        <dbReference type="ARBA" id="ARBA00023136"/>
    </source>
</evidence>
<dbReference type="EMBL" id="FRAA01000014">
    <property type="protein sequence ID" value="SHK95968.1"/>
    <property type="molecule type" value="Genomic_DNA"/>
</dbReference>
<evidence type="ECO:0000259" key="19">
    <source>
        <dbReference type="Pfam" id="PF00905"/>
    </source>
</evidence>
<evidence type="ECO:0000313" key="22">
    <source>
        <dbReference type="Proteomes" id="UP000184474"/>
    </source>
</evidence>
<dbReference type="Pfam" id="PF00905">
    <property type="entry name" value="Transpeptidase"/>
    <property type="match status" value="1"/>
</dbReference>
<dbReference type="Gene3D" id="1.10.3810.10">
    <property type="entry name" value="Biosynthetic peptidoglycan transglycosylase-like"/>
    <property type="match status" value="1"/>
</dbReference>
<evidence type="ECO:0000256" key="6">
    <source>
        <dbReference type="ARBA" id="ARBA00022645"/>
    </source>
</evidence>
<evidence type="ECO:0000256" key="2">
    <source>
        <dbReference type="ARBA" id="ARBA00004752"/>
    </source>
</evidence>
<dbReference type="GO" id="GO:0008658">
    <property type="term" value="F:penicillin binding"/>
    <property type="evidence" value="ECO:0007669"/>
    <property type="project" value="InterPro"/>
</dbReference>
<organism evidence="21 22">
    <name type="scientific">Reichenbachiella agariperforans</name>
    <dbReference type="NCBI Taxonomy" id="156994"/>
    <lineage>
        <taxon>Bacteria</taxon>
        <taxon>Pseudomonadati</taxon>
        <taxon>Bacteroidota</taxon>
        <taxon>Cytophagia</taxon>
        <taxon>Cytophagales</taxon>
        <taxon>Reichenbachiellaceae</taxon>
        <taxon>Reichenbachiella</taxon>
    </lineage>
</organism>
<dbReference type="RefSeq" id="WP_073125635.1">
    <property type="nucleotide sequence ID" value="NZ_FRAA01000014.1"/>
</dbReference>
<evidence type="ECO:0000256" key="8">
    <source>
        <dbReference type="ARBA" id="ARBA00022676"/>
    </source>
</evidence>
<comment type="similarity">
    <text evidence="4">In the N-terminal section; belongs to the glycosyltransferase 51 family.</text>
</comment>
<feature type="transmembrane region" description="Helical" evidence="18">
    <location>
        <begin position="6"/>
        <end position="26"/>
    </location>
</feature>
<evidence type="ECO:0000256" key="10">
    <source>
        <dbReference type="ARBA" id="ARBA00022801"/>
    </source>
</evidence>
<proteinExistence type="inferred from homology"/>
<keyword evidence="14" id="KW-0511">Multifunctional enzyme</keyword>
<evidence type="ECO:0000256" key="15">
    <source>
        <dbReference type="ARBA" id="ARBA00023316"/>
    </source>
</evidence>
<dbReference type="GO" id="GO:0005886">
    <property type="term" value="C:plasma membrane"/>
    <property type="evidence" value="ECO:0007669"/>
    <property type="project" value="UniProtKB-SubCell"/>
</dbReference>
<evidence type="ECO:0000256" key="16">
    <source>
        <dbReference type="ARBA" id="ARBA00034000"/>
    </source>
</evidence>
<dbReference type="PANTHER" id="PTHR32282">
    <property type="entry name" value="BINDING PROTEIN TRANSPEPTIDASE, PUTATIVE-RELATED"/>
    <property type="match status" value="1"/>
</dbReference>
<dbReference type="Pfam" id="PF00912">
    <property type="entry name" value="Transgly"/>
    <property type="match status" value="1"/>
</dbReference>
<keyword evidence="7" id="KW-0645">Protease</keyword>
<dbReference type="PROSITE" id="PS51257">
    <property type="entry name" value="PROKAR_LIPOPROTEIN"/>
    <property type="match status" value="1"/>
</dbReference>
<dbReference type="GO" id="GO:0008955">
    <property type="term" value="F:peptidoglycan glycosyltransferase activity"/>
    <property type="evidence" value="ECO:0007669"/>
    <property type="project" value="UniProtKB-EC"/>
</dbReference>
<feature type="domain" description="Penicillin-binding protein transpeptidase" evidence="19">
    <location>
        <begin position="421"/>
        <end position="664"/>
    </location>
</feature>
<keyword evidence="12" id="KW-0573">Peptidoglycan synthesis</keyword>
<accession>A0A1M6WQH2</accession>
<evidence type="ECO:0000256" key="3">
    <source>
        <dbReference type="ARBA" id="ARBA00007090"/>
    </source>
</evidence>
<evidence type="ECO:0000256" key="4">
    <source>
        <dbReference type="ARBA" id="ARBA00007739"/>
    </source>
</evidence>
<evidence type="ECO:0000256" key="5">
    <source>
        <dbReference type="ARBA" id="ARBA00022475"/>
    </source>
</evidence>
<evidence type="ECO:0000256" key="17">
    <source>
        <dbReference type="ARBA" id="ARBA00049902"/>
    </source>
</evidence>
<dbReference type="InterPro" id="IPR012338">
    <property type="entry name" value="Beta-lactam/transpept-like"/>
</dbReference>
<evidence type="ECO:0000313" key="21">
    <source>
        <dbReference type="EMBL" id="SHK95968.1"/>
    </source>
</evidence>
<dbReference type="InterPro" id="IPR036950">
    <property type="entry name" value="PBP_transglycosylase"/>
</dbReference>
<dbReference type="STRING" id="156994.SAMN04488028_11423"/>
<keyword evidence="6" id="KW-0121">Carboxypeptidase</keyword>
<evidence type="ECO:0000259" key="20">
    <source>
        <dbReference type="Pfam" id="PF00912"/>
    </source>
</evidence>
<keyword evidence="11" id="KW-0133">Cell shape</keyword>
<dbReference type="GO" id="GO:0009252">
    <property type="term" value="P:peptidoglycan biosynthetic process"/>
    <property type="evidence" value="ECO:0007669"/>
    <property type="project" value="UniProtKB-KW"/>
</dbReference>
<comment type="subcellular location">
    <subcellularLocation>
        <location evidence="1">Cell membrane</location>
    </subcellularLocation>
</comment>
<dbReference type="PANTHER" id="PTHR32282:SF11">
    <property type="entry name" value="PENICILLIN-BINDING PROTEIN 1B"/>
    <property type="match status" value="1"/>
</dbReference>
<name>A0A1M6WQH2_REIAG</name>
<keyword evidence="8" id="KW-0328">Glycosyltransferase</keyword>
<keyword evidence="5" id="KW-1003">Cell membrane</keyword>
<dbReference type="InterPro" id="IPR001460">
    <property type="entry name" value="PCN-bd_Tpept"/>
</dbReference>
<evidence type="ECO:0000256" key="11">
    <source>
        <dbReference type="ARBA" id="ARBA00022960"/>
    </source>
</evidence>